<evidence type="ECO:0000313" key="3">
    <source>
        <dbReference type="Proteomes" id="UP000076154"/>
    </source>
</evidence>
<gene>
    <name evidence="2" type="ORF">Hypma_015042</name>
</gene>
<dbReference type="EMBL" id="LUEZ02000010">
    <property type="protein sequence ID" value="RDB28587.1"/>
    <property type="molecule type" value="Genomic_DNA"/>
</dbReference>
<evidence type="ECO:0000256" key="1">
    <source>
        <dbReference type="SAM" id="MobiDB-lite"/>
    </source>
</evidence>
<sequence length="145" mass="16421">MSFDSSSPSNNPSTANGSTISPPTGQVGKYKQRSRRNNRYSPYPNPQRSVHQLHVSYLDPAYIEDLVDISMPRVRLFPDAMPLLLNHIPQPPRQVLEAALELPPRNWWNDQREENAVVEQGPVRRVFAWIVEILGSIKQAVLPAV</sequence>
<accession>A0A369K6X2</accession>
<comment type="caution">
    <text evidence="2">The sequence shown here is derived from an EMBL/GenBank/DDBJ whole genome shotgun (WGS) entry which is preliminary data.</text>
</comment>
<feature type="compositionally biased region" description="Polar residues" evidence="1">
    <location>
        <begin position="14"/>
        <end position="24"/>
    </location>
</feature>
<feature type="region of interest" description="Disordered" evidence="1">
    <location>
        <begin position="1"/>
        <end position="48"/>
    </location>
</feature>
<reference evidence="2" key="1">
    <citation type="submission" date="2018-04" db="EMBL/GenBank/DDBJ databases">
        <title>Whole genome sequencing of Hypsizygus marmoreus.</title>
        <authorList>
            <person name="Choi I.-G."/>
            <person name="Min B."/>
            <person name="Kim J.-G."/>
            <person name="Kim S."/>
            <person name="Oh Y.-L."/>
            <person name="Kong W.-S."/>
            <person name="Park H."/>
            <person name="Jeong J."/>
            <person name="Song E.-S."/>
        </authorList>
    </citation>
    <scope>NUCLEOTIDE SEQUENCE [LARGE SCALE GENOMIC DNA]</scope>
    <source>
        <strain evidence="2">51987-8</strain>
    </source>
</reference>
<keyword evidence="3" id="KW-1185">Reference proteome</keyword>
<dbReference type="InParanoid" id="A0A369K6X2"/>
<name>A0A369K6X2_HYPMA</name>
<dbReference type="Proteomes" id="UP000076154">
    <property type="component" value="Unassembled WGS sequence"/>
</dbReference>
<proteinExistence type="predicted"/>
<evidence type="ECO:0000313" key="2">
    <source>
        <dbReference type="EMBL" id="RDB28587.1"/>
    </source>
</evidence>
<dbReference type="AlphaFoldDB" id="A0A369K6X2"/>
<protein>
    <submittedName>
        <fullName evidence="2">Uncharacterized protein</fullName>
    </submittedName>
</protein>
<organism evidence="2 3">
    <name type="scientific">Hypsizygus marmoreus</name>
    <name type="common">White beech mushroom</name>
    <name type="synonym">Agaricus marmoreus</name>
    <dbReference type="NCBI Taxonomy" id="39966"/>
    <lineage>
        <taxon>Eukaryota</taxon>
        <taxon>Fungi</taxon>
        <taxon>Dikarya</taxon>
        <taxon>Basidiomycota</taxon>
        <taxon>Agaricomycotina</taxon>
        <taxon>Agaricomycetes</taxon>
        <taxon>Agaricomycetidae</taxon>
        <taxon>Agaricales</taxon>
        <taxon>Tricholomatineae</taxon>
        <taxon>Lyophyllaceae</taxon>
        <taxon>Hypsizygus</taxon>
    </lineage>
</organism>
<feature type="compositionally biased region" description="Low complexity" evidence="1">
    <location>
        <begin position="1"/>
        <end position="13"/>
    </location>
</feature>